<evidence type="ECO:0000313" key="2">
    <source>
        <dbReference type="Proteomes" id="UP001383192"/>
    </source>
</evidence>
<organism evidence="1 2">
    <name type="scientific">Paramarasmius palmivorus</name>
    <dbReference type="NCBI Taxonomy" id="297713"/>
    <lineage>
        <taxon>Eukaryota</taxon>
        <taxon>Fungi</taxon>
        <taxon>Dikarya</taxon>
        <taxon>Basidiomycota</taxon>
        <taxon>Agaricomycotina</taxon>
        <taxon>Agaricomycetes</taxon>
        <taxon>Agaricomycetidae</taxon>
        <taxon>Agaricales</taxon>
        <taxon>Marasmiineae</taxon>
        <taxon>Marasmiaceae</taxon>
        <taxon>Paramarasmius</taxon>
    </lineage>
</organism>
<protein>
    <submittedName>
        <fullName evidence="1">Uncharacterized protein</fullName>
    </submittedName>
</protein>
<accession>A0AAW0CSC9</accession>
<keyword evidence="2" id="KW-1185">Reference proteome</keyword>
<dbReference type="Proteomes" id="UP001383192">
    <property type="component" value="Unassembled WGS sequence"/>
</dbReference>
<dbReference type="EMBL" id="JAYKXP010000031">
    <property type="protein sequence ID" value="KAK7041973.1"/>
    <property type="molecule type" value="Genomic_DNA"/>
</dbReference>
<evidence type="ECO:0000313" key="1">
    <source>
        <dbReference type="EMBL" id="KAK7041973.1"/>
    </source>
</evidence>
<dbReference type="AlphaFoldDB" id="A0AAW0CSC9"/>
<proteinExistence type="predicted"/>
<reference evidence="1 2" key="1">
    <citation type="submission" date="2024-01" db="EMBL/GenBank/DDBJ databases">
        <title>A draft genome for a cacao thread blight-causing isolate of Paramarasmius palmivorus.</title>
        <authorList>
            <person name="Baruah I.K."/>
            <person name="Bukari Y."/>
            <person name="Amoako-Attah I."/>
            <person name="Meinhardt L.W."/>
            <person name="Bailey B.A."/>
            <person name="Cohen S.P."/>
        </authorList>
    </citation>
    <scope>NUCLEOTIDE SEQUENCE [LARGE SCALE GENOMIC DNA]</scope>
    <source>
        <strain evidence="1 2">GH-12</strain>
    </source>
</reference>
<comment type="caution">
    <text evidence="1">The sequence shown here is derived from an EMBL/GenBank/DDBJ whole genome shotgun (WGS) entry which is preliminary data.</text>
</comment>
<sequence>MARLGDPQTLRHVGCLLSRPVPGSCAGDSDIVLACKGALVALQAYKDYLYPHPFASGGRETLLPGMDADETWGLLRRWFQGLRLWSPCFSGSRPQPVALSTAEWCDEVLRGIFNLVYALIEHYPSSELALSIRASSEFPRIAVQLLFGALTVDPIPLSPAIAVLVHPFWTEGTYAGRHAFTAMKECLRQYSSVDFVSVILARVIASIRKDSMLDDVAETHALVYVLLLLYEVRGERIRTSSSVKWLATCMIRLVEELEEYPLHSALALRVLDTEYVGRLLSLCILFVQEVAGLEGSGGWVLEGLKAGLLRAVVGVGRFGVLEERRSDHMLCLDYSSVLKEDCDRLFAVLVPHLLTPAVRRAVERDMRRTSPEQTSHLGAWDEWSEAVSLVREEADTYKSSAYGLGVHFTLRLDEGFVRHFAHHLLQLRSQLVEELRGLLTEENVVVVDCSQCLGEIRMGDRAEYRGYVFPDVPPGYEERDRVLVDCAKQKAIVWYWFKDSEQGPVLV</sequence>
<name>A0AAW0CSC9_9AGAR</name>
<gene>
    <name evidence="1" type="ORF">VNI00_008955</name>
</gene>